<dbReference type="AlphaFoldDB" id="A0A7K1U5S5"/>
<dbReference type="PROSITE" id="PS50943">
    <property type="entry name" value="HTH_CROC1"/>
    <property type="match status" value="1"/>
</dbReference>
<name>A0A7K1U5S5_9BACT</name>
<dbReference type="EMBL" id="WRXN01000006">
    <property type="protein sequence ID" value="MVT09689.1"/>
    <property type="molecule type" value="Genomic_DNA"/>
</dbReference>
<dbReference type="Gene3D" id="1.10.260.40">
    <property type="entry name" value="lambda repressor-like DNA-binding domains"/>
    <property type="match status" value="1"/>
</dbReference>
<comment type="caution">
    <text evidence="2">The sequence shown here is derived from an EMBL/GenBank/DDBJ whole genome shotgun (WGS) entry which is preliminary data.</text>
</comment>
<keyword evidence="3" id="KW-1185">Reference proteome</keyword>
<dbReference type="InterPro" id="IPR001387">
    <property type="entry name" value="Cro/C1-type_HTH"/>
</dbReference>
<evidence type="ECO:0000259" key="1">
    <source>
        <dbReference type="PROSITE" id="PS50943"/>
    </source>
</evidence>
<dbReference type="Proteomes" id="UP000461730">
    <property type="component" value="Unassembled WGS sequence"/>
</dbReference>
<gene>
    <name evidence="2" type="ORF">GO493_15575</name>
</gene>
<dbReference type="SMART" id="SM00530">
    <property type="entry name" value="HTH_XRE"/>
    <property type="match status" value="1"/>
</dbReference>
<dbReference type="InterPro" id="IPR010982">
    <property type="entry name" value="Lambda_DNA-bd_dom_sf"/>
</dbReference>
<dbReference type="SUPFAM" id="SSF47413">
    <property type="entry name" value="lambda repressor-like DNA-binding domains"/>
    <property type="match status" value="1"/>
</dbReference>
<proteinExistence type="predicted"/>
<dbReference type="Pfam" id="PF01381">
    <property type="entry name" value="HTH_3"/>
    <property type="match status" value="1"/>
</dbReference>
<feature type="domain" description="HTH cro/C1-type" evidence="1">
    <location>
        <begin position="50"/>
        <end position="99"/>
    </location>
</feature>
<dbReference type="RefSeq" id="WP_157307131.1">
    <property type="nucleotide sequence ID" value="NZ_WRXN01000006.1"/>
</dbReference>
<dbReference type="CDD" id="cd00093">
    <property type="entry name" value="HTH_XRE"/>
    <property type="match status" value="1"/>
</dbReference>
<sequence>MAKTQKKLASLNSKGQVSKWSEDADSRLENWKWLSYSSQIARRVYVAVKEREGMNQKVLAEKLGVTPQHISKILKGEENLTLETIAKLSDALGIELITFPDYKYSKQVVLKEYISKNSLAWTGLLKKYVTNMYPNDYQQLLSNTHLSLAADNAQTFVAFEKSDFPK</sequence>
<organism evidence="2 3">
    <name type="scientific">Chitinophaga tropicalis</name>
    <dbReference type="NCBI Taxonomy" id="2683588"/>
    <lineage>
        <taxon>Bacteria</taxon>
        <taxon>Pseudomonadati</taxon>
        <taxon>Bacteroidota</taxon>
        <taxon>Chitinophagia</taxon>
        <taxon>Chitinophagales</taxon>
        <taxon>Chitinophagaceae</taxon>
        <taxon>Chitinophaga</taxon>
    </lineage>
</organism>
<dbReference type="GO" id="GO:0003677">
    <property type="term" value="F:DNA binding"/>
    <property type="evidence" value="ECO:0007669"/>
    <property type="project" value="InterPro"/>
</dbReference>
<protein>
    <submittedName>
        <fullName evidence="2">Helix-turn-helix domain-containing protein</fullName>
    </submittedName>
</protein>
<evidence type="ECO:0000313" key="3">
    <source>
        <dbReference type="Proteomes" id="UP000461730"/>
    </source>
</evidence>
<reference evidence="2 3" key="1">
    <citation type="submission" date="2019-12" db="EMBL/GenBank/DDBJ databases">
        <title>Chitinophaga sp. strain ysch24 (GDMCC 1.1355), whole genome shotgun sequence.</title>
        <authorList>
            <person name="Zhang X."/>
        </authorList>
    </citation>
    <scope>NUCLEOTIDE SEQUENCE [LARGE SCALE GENOMIC DNA]</scope>
    <source>
        <strain evidence="3">ysch24</strain>
    </source>
</reference>
<accession>A0A7K1U5S5</accession>
<evidence type="ECO:0000313" key="2">
    <source>
        <dbReference type="EMBL" id="MVT09689.1"/>
    </source>
</evidence>